<dbReference type="Pfam" id="PF00107">
    <property type="entry name" value="ADH_zinc_N"/>
    <property type="match status" value="1"/>
</dbReference>
<proteinExistence type="predicted"/>
<dbReference type="InterPro" id="IPR020843">
    <property type="entry name" value="ER"/>
</dbReference>
<organism evidence="2 3">
    <name type="scientific">Geranomyces variabilis</name>
    <dbReference type="NCBI Taxonomy" id="109894"/>
    <lineage>
        <taxon>Eukaryota</taxon>
        <taxon>Fungi</taxon>
        <taxon>Fungi incertae sedis</taxon>
        <taxon>Chytridiomycota</taxon>
        <taxon>Chytridiomycota incertae sedis</taxon>
        <taxon>Chytridiomycetes</taxon>
        <taxon>Spizellomycetales</taxon>
        <taxon>Powellomycetaceae</taxon>
        <taxon>Geranomyces</taxon>
    </lineage>
</organism>
<dbReference type="Gene3D" id="3.90.180.10">
    <property type="entry name" value="Medium-chain alcohol dehydrogenases, catalytic domain"/>
    <property type="match status" value="1"/>
</dbReference>
<dbReference type="SUPFAM" id="SSF51735">
    <property type="entry name" value="NAD(P)-binding Rossmann-fold domains"/>
    <property type="match status" value="1"/>
</dbReference>
<evidence type="ECO:0000313" key="3">
    <source>
        <dbReference type="Proteomes" id="UP001212152"/>
    </source>
</evidence>
<dbReference type="Gene3D" id="3.40.50.720">
    <property type="entry name" value="NAD(P)-binding Rossmann-like Domain"/>
    <property type="match status" value="1"/>
</dbReference>
<evidence type="ECO:0000259" key="1">
    <source>
        <dbReference type="SMART" id="SM00829"/>
    </source>
</evidence>
<evidence type="ECO:0000313" key="2">
    <source>
        <dbReference type="EMBL" id="KAJ3178066.1"/>
    </source>
</evidence>
<comment type="caution">
    <text evidence="2">The sequence shown here is derived from an EMBL/GenBank/DDBJ whole genome shotgun (WGS) entry which is preliminary data.</text>
</comment>
<protein>
    <recommendedName>
        <fullName evidence="1">Enoyl reductase (ER) domain-containing protein</fullName>
    </recommendedName>
</protein>
<dbReference type="PANTHER" id="PTHR45348:SF2">
    <property type="entry name" value="ZINC-TYPE ALCOHOL DEHYDROGENASE-LIKE PROTEIN C2E1P3.01"/>
    <property type="match status" value="1"/>
</dbReference>
<reference evidence="2" key="1">
    <citation type="submission" date="2020-05" db="EMBL/GenBank/DDBJ databases">
        <title>Phylogenomic resolution of chytrid fungi.</title>
        <authorList>
            <person name="Stajich J.E."/>
            <person name="Amses K."/>
            <person name="Simmons R."/>
            <person name="Seto K."/>
            <person name="Myers J."/>
            <person name="Bonds A."/>
            <person name="Quandt C.A."/>
            <person name="Barry K."/>
            <person name="Liu P."/>
            <person name="Grigoriev I."/>
            <person name="Longcore J.E."/>
            <person name="James T.Y."/>
        </authorList>
    </citation>
    <scope>NUCLEOTIDE SEQUENCE</scope>
    <source>
        <strain evidence="2">JEL0379</strain>
    </source>
</reference>
<feature type="domain" description="Enoyl reductase (ER)" evidence="1">
    <location>
        <begin position="8"/>
        <end position="331"/>
    </location>
</feature>
<gene>
    <name evidence="2" type="ORF">HDU87_003848</name>
</gene>
<keyword evidence="3" id="KW-1185">Reference proteome</keyword>
<accession>A0AAD5XR03</accession>
<dbReference type="InterPro" id="IPR013149">
    <property type="entry name" value="ADH-like_C"/>
</dbReference>
<dbReference type="SMART" id="SM00829">
    <property type="entry name" value="PKS_ER"/>
    <property type="match status" value="1"/>
</dbReference>
<dbReference type="Pfam" id="PF08240">
    <property type="entry name" value="ADH_N"/>
    <property type="match status" value="1"/>
</dbReference>
<dbReference type="GO" id="GO:0016651">
    <property type="term" value="F:oxidoreductase activity, acting on NAD(P)H"/>
    <property type="evidence" value="ECO:0007669"/>
    <property type="project" value="InterPro"/>
</dbReference>
<dbReference type="InterPro" id="IPR013154">
    <property type="entry name" value="ADH-like_N"/>
</dbReference>
<dbReference type="PANTHER" id="PTHR45348">
    <property type="entry name" value="HYPOTHETICAL OXIDOREDUCTASE (EUROFUNG)"/>
    <property type="match status" value="1"/>
</dbReference>
<dbReference type="EMBL" id="JADGJQ010000029">
    <property type="protein sequence ID" value="KAJ3178066.1"/>
    <property type="molecule type" value="Genomic_DNA"/>
</dbReference>
<sequence>MPKAFVVKEINKFAVEDVGEPPAPADGHVIIKVKAAAVNPVDYKMARTGYFVKSFPARLGIDVSGTVSAVGPNVTQFKLGDEVFGRPAIDGFSEYATAPASGIYRKPANLTHEQASTLGCGVSTAIIGLFADSGLKLARPKEHRKWFAPEWVLVWGASSSVGAYAVQLAAAAGYSVIATASAKHHDAVRKLGAVHVVDYSRPDAIEELKKLAGGGRCRTAFDAVGGSATRMCADALRADTDRPSTVVSIAADVNNPPQMPEGVQLLPRVNGFDPASHSFASQVMNEEVLEYFAAGRLAPNKVKVVDGGLDGVAHALELSSSGKVSGEKLVVVLA</sequence>
<name>A0AAD5XR03_9FUNG</name>
<dbReference type="InterPro" id="IPR036291">
    <property type="entry name" value="NAD(P)-bd_dom_sf"/>
</dbReference>
<dbReference type="SUPFAM" id="SSF50129">
    <property type="entry name" value="GroES-like"/>
    <property type="match status" value="1"/>
</dbReference>
<dbReference type="CDD" id="cd08249">
    <property type="entry name" value="enoyl_reductase_like"/>
    <property type="match status" value="1"/>
</dbReference>
<dbReference type="Proteomes" id="UP001212152">
    <property type="component" value="Unassembled WGS sequence"/>
</dbReference>
<dbReference type="AlphaFoldDB" id="A0AAD5XR03"/>
<dbReference type="InterPro" id="IPR011032">
    <property type="entry name" value="GroES-like_sf"/>
</dbReference>
<dbReference type="InterPro" id="IPR047122">
    <property type="entry name" value="Trans-enoyl_RdTase-like"/>
</dbReference>